<evidence type="ECO:0000313" key="3">
    <source>
        <dbReference type="EMBL" id="KOF93353.1"/>
    </source>
</evidence>
<dbReference type="PROSITE" id="PS50096">
    <property type="entry name" value="IQ"/>
    <property type="match status" value="1"/>
</dbReference>
<feature type="compositionally biased region" description="Basic and acidic residues" evidence="2">
    <location>
        <begin position="666"/>
        <end position="708"/>
    </location>
</feature>
<feature type="compositionally biased region" description="Basic and acidic residues" evidence="2">
    <location>
        <begin position="168"/>
        <end position="210"/>
    </location>
</feature>
<keyword evidence="1" id="KW-0175">Coiled coil</keyword>
<feature type="coiled-coil region" evidence="1">
    <location>
        <begin position="14"/>
        <end position="48"/>
    </location>
</feature>
<feature type="non-terminal residue" evidence="3">
    <location>
        <position position="1"/>
    </location>
</feature>
<feature type="compositionally biased region" description="Basic and acidic residues" evidence="2">
    <location>
        <begin position="483"/>
        <end position="499"/>
    </location>
</feature>
<dbReference type="STRING" id="37653.A0A0L8HVU4"/>
<reference evidence="3" key="1">
    <citation type="submission" date="2015-07" db="EMBL/GenBank/DDBJ databases">
        <title>MeaNS - Measles Nucleotide Surveillance Program.</title>
        <authorList>
            <person name="Tran T."/>
            <person name="Druce J."/>
        </authorList>
    </citation>
    <scope>NUCLEOTIDE SEQUENCE</scope>
    <source>
        <strain evidence="3">UCB-OBI-ISO-001</strain>
        <tissue evidence="3">Gonad</tissue>
    </source>
</reference>
<feature type="compositionally biased region" description="Basic and acidic residues" evidence="2">
    <location>
        <begin position="577"/>
        <end position="587"/>
    </location>
</feature>
<feature type="compositionally biased region" description="Basic and acidic residues" evidence="2">
    <location>
        <begin position="314"/>
        <end position="323"/>
    </location>
</feature>
<feature type="compositionally biased region" description="Basic and acidic residues" evidence="2">
    <location>
        <begin position="505"/>
        <end position="565"/>
    </location>
</feature>
<sequence>TKTEAVRKWEEDYKSEVEADLIDQQKLLDDLTAQLLEWKQQLETSKQEQLEMAQTRQRTSAATKIQRAYRRFCARCQYVKTAQQDALRLSQAIGERDVVGEVGGSPDVGAVSAGLAVGGGDREREEELVVEEKERKGRLKVEGEGVGREEGMRKLQKQEVEEEEEDKDGEKEKDVKKLGKEENNKREWEGEEGRRRKLKGEAVNRKKLEVEGESMILKEEDEEEEDKNKRRSREGKVEEKKNWRCLKDEKEVKGSKKWEVVEGEVGGKGEEGESVSRSGRGKEVKDFVWKERRESRSTGKEGNCGTNERNWKKKLTENERGELNEGLGKKSRKMNKDGMRKEEEKAKLTEFEGENRMKESVVKESLTENERRGLNEDLGKESRKMNKDGMRKEEEKAKLTEFEGENRMKESVVKESLTENERRGLNEGLGKKMKEMNEEVVRKKDVKESLIKSEGGNGTMKEKEKENLSERDRKMFGEVSAEGNRRKSEEGMKKERLTERVMQSRGKEQGMNENLNEKDGKEGGRKEREQKRLKEEETKKLKEIEGEKKMKKQDGELLNEKDQKILQDISGRKTRRMSGEEGIKRLTAEGTKGMKVIEGESKMNGQGRKENSNENDSKKIRLALGSEIKGTSEEGDEKGEGDKRLKETERKSNELSGSLGNKSRKMSKEGLRREENERLIEDEGEKKEKVHEGKENLNEKDRKMVGGV</sequence>
<organism evidence="3">
    <name type="scientific">Octopus bimaculoides</name>
    <name type="common">California two-spotted octopus</name>
    <dbReference type="NCBI Taxonomy" id="37653"/>
    <lineage>
        <taxon>Eukaryota</taxon>
        <taxon>Metazoa</taxon>
        <taxon>Spiralia</taxon>
        <taxon>Lophotrochozoa</taxon>
        <taxon>Mollusca</taxon>
        <taxon>Cephalopoda</taxon>
        <taxon>Coleoidea</taxon>
        <taxon>Octopodiformes</taxon>
        <taxon>Octopoda</taxon>
        <taxon>Incirrata</taxon>
        <taxon>Octopodidae</taxon>
        <taxon>Octopus</taxon>
    </lineage>
</organism>
<feature type="non-terminal residue" evidence="3">
    <location>
        <position position="708"/>
    </location>
</feature>
<gene>
    <name evidence="3" type="ORF">OCBIM_22004654mg</name>
</gene>
<feature type="compositionally biased region" description="Basic and acidic residues" evidence="2">
    <location>
        <begin position="334"/>
        <end position="451"/>
    </location>
</feature>
<feature type="compositionally biased region" description="Basic and acidic residues" evidence="2">
    <location>
        <begin position="280"/>
        <end position="299"/>
    </location>
</feature>
<dbReference type="InterPro" id="IPR000048">
    <property type="entry name" value="IQ_motif_EF-hand-BS"/>
</dbReference>
<dbReference type="SMART" id="SM00015">
    <property type="entry name" value="IQ"/>
    <property type="match status" value="1"/>
</dbReference>
<protein>
    <submittedName>
        <fullName evidence="3">Uncharacterized protein</fullName>
    </submittedName>
</protein>
<dbReference type="EMBL" id="KQ417194">
    <property type="protein sequence ID" value="KOF93353.1"/>
    <property type="molecule type" value="Genomic_DNA"/>
</dbReference>
<feature type="compositionally biased region" description="Basic and acidic residues" evidence="2">
    <location>
        <begin position="120"/>
        <end position="159"/>
    </location>
</feature>
<evidence type="ECO:0000256" key="1">
    <source>
        <dbReference type="SAM" id="Coils"/>
    </source>
</evidence>
<accession>A0A0L8HVU4</accession>
<feature type="compositionally biased region" description="Basic and acidic residues" evidence="2">
    <location>
        <begin position="638"/>
        <end position="653"/>
    </location>
</feature>
<feature type="compositionally biased region" description="Basic and acidic residues" evidence="2">
    <location>
        <begin position="595"/>
        <end position="619"/>
    </location>
</feature>
<proteinExistence type="predicted"/>
<feature type="compositionally biased region" description="Basic and acidic residues" evidence="2">
    <location>
        <begin position="460"/>
        <end position="476"/>
    </location>
</feature>
<dbReference type="AlphaFoldDB" id="A0A0L8HVU4"/>
<name>A0A0L8HVU4_OCTBM</name>
<feature type="region of interest" description="Disordered" evidence="2">
    <location>
        <begin position="263"/>
        <end position="708"/>
    </location>
</feature>
<feature type="region of interest" description="Disordered" evidence="2">
    <location>
        <begin position="110"/>
        <end position="240"/>
    </location>
</feature>
<evidence type="ECO:0000256" key="2">
    <source>
        <dbReference type="SAM" id="MobiDB-lite"/>
    </source>
</evidence>